<dbReference type="RefSeq" id="WP_075082047.1">
    <property type="nucleotide sequence ID" value="NZ_CP042912.1"/>
</dbReference>
<organism evidence="2 3">
    <name type="scientific">Mariniblastus fucicola</name>
    <dbReference type="NCBI Taxonomy" id="980251"/>
    <lineage>
        <taxon>Bacteria</taxon>
        <taxon>Pseudomonadati</taxon>
        <taxon>Planctomycetota</taxon>
        <taxon>Planctomycetia</taxon>
        <taxon>Pirellulales</taxon>
        <taxon>Pirellulaceae</taxon>
        <taxon>Mariniblastus</taxon>
    </lineage>
</organism>
<protein>
    <submittedName>
        <fullName evidence="2">UvrB/uvrC motif protein</fullName>
    </submittedName>
</protein>
<feature type="domain" description="UVR" evidence="1">
    <location>
        <begin position="219"/>
        <end position="246"/>
    </location>
</feature>
<reference evidence="2 3" key="1">
    <citation type="submission" date="2019-08" db="EMBL/GenBank/DDBJ databases">
        <title>Deep-cultivation of Planctomycetes and their phenomic and genomic characterization uncovers novel biology.</title>
        <authorList>
            <person name="Wiegand S."/>
            <person name="Jogler M."/>
            <person name="Boedeker C."/>
            <person name="Pinto D."/>
            <person name="Vollmers J."/>
            <person name="Rivas-Marin E."/>
            <person name="Kohn T."/>
            <person name="Peeters S.H."/>
            <person name="Heuer A."/>
            <person name="Rast P."/>
            <person name="Oberbeckmann S."/>
            <person name="Bunk B."/>
            <person name="Jeske O."/>
            <person name="Meyerdierks A."/>
            <person name="Storesund J.E."/>
            <person name="Kallscheuer N."/>
            <person name="Luecker S."/>
            <person name="Lage O.M."/>
            <person name="Pohl T."/>
            <person name="Merkel B.J."/>
            <person name="Hornburger P."/>
            <person name="Mueller R.-W."/>
            <person name="Bruemmer F."/>
            <person name="Labrenz M."/>
            <person name="Spormann A.M."/>
            <person name="Op den Camp H."/>
            <person name="Overmann J."/>
            <person name="Amann R."/>
            <person name="Jetten M.S.M."/>
            <person name="Mascher T."/>
            <person name="Medema M.H."/>
            <person name="Devos D.P."/>
            <person name="Kaster A.-K."/>
            <person name="Ovreas L."/>
            <person name="Rohde M."/>
            <person name="Galperin M.Y."/>
            <person name="Jogler C."/>
        </authorList>
    </citation>
    <scope>NUCLEOTIDE SEQUENCE [LARGE SCALE GENOMIC DNA]</scope>
    <source>
        <strain evidence="2 3">FC18</strain>
    </source>
</reference>
<sequence length="246" mass="29414">MEKKQKQNIDELLKQWPFDPFAINVRMLESRQRQVLQMRVDMGVLQLETEGRPDGMTPHGASTYYDFLKAKSIEADGFSLDEQNCLEIDREFVQFYHRRVCWLQLKKFRNAVADADHTLGLMDFCKRHSPDDEWTHNHEQYRPFVIYHRTQAAALAWLEGDEEIDTERAIQEVNDGLERMRDLFIEYEAEEQYDEDDLVVRLIEFREGVRERYEIGLTIREQLDKAIEDEDYEKAAELRDQLESRE</sequence>
<accession>A0A5B9PE45</accession>
<evidence type="ECO:0000313" key="3">
    <source>
        <dbReference type="Proteomes" id="UP000322214"/>
    </source>
</evidence>
<dbReference type="EMBL" id="CP042912">
    <property type="protein sequence ID" value="QEG23465.1"/>
    <property type="molecule type" value="Genomic_DNA"/>
</dbReference>
<dbReference type="Proteomes" id="UP000322214">
    <property type="component" value="Chromosome"/>
</dbReference>
<evidence type="ECO:0000259" key="1">
    <source>
        <dbReference type="PROSITE" id="PS50151"/>
    </source>
</evidence>
<evidence type="ECO:0000313" key="2">
    <source>
        <dbReference type="EMBL" id="QEG23465.1"/>
    </source>
</evidence>
<dbReference type="Pfam" id="PF02151">
    <property type="entry name" value="UVR"/>
    <property type="match status" value="1"/>
</dbReference>
<dbReference type="KEGG" id="mff:MFFC18_33640"/>
<dbReference type="AlphaFoldDB" id="A0A5B9PE45"/>
<gene>
    <name evidence="2" type="ORF">MFFC18_33640</name>
</gene>
<dbReference type="OrthoDB" id="252502at2"/>
<dbReference type="PROSITE" id="PS50151">
    <property type="entry name" value="UVR"/>
    <property type="match status" value="1"/>
</dbReference>
<dbReference type="InterPro" id="IPR001943">
    <property type="entry name" value="UVR_dom"/>
</dbReference>
<proteinExistence type="predicted"/>
<keyword evidence="3" id="KW-1185">Reference proteome</keyword>
<name>A0A5B9PE45_9BACT</name>
<dbReference type="STRING" id="980251.GCA_001642875_02710"/>